<gene>
    <name evidence="2" type="ORF">A5642_07575</name>
</gene>
<evidence type="ECO:0008006" key="4">
    <source>
        <dbReference type="Google" id="ProtNLM"/>
    </source>
</evidence>
<sequence length="161" mass="16513">MSKKSGAFAALAVCAALPAAAVVAAPAQAAGTARQTLMSRTYTCDRQPINYMKFRFPAVPTAEITSDGRTAVAHVEMLDGARNAQYTVRVIPAPHATLGCLPGDPSIATGALSTDGFGNGSSTVQLSVALGTTGVWVAVDLPQPHSQSPAEFYSSDFVASV</sequence>
<dbReference type="RefSeq" id="WP_064861100.1">
    <property type="nucleotide sequence ID" value="NZ_LZSF01000303.1"/>
</dbReference>
<comment type="caution">
    <text evidence="2">The sequence shown here is derived from an EMBL/GenBank/DDBJ whole genome shotgun (WGS) entry which is preliminary data.</text>
</comment>
<accession>A0A1A0LRN9</accession>
<reference evidence="2 3" key="1">
    <citation type="submission" date="2016-06" db="EMBL/GenBank/DDBJ databases">
        <authorList>
            <person name="Kjaerup R.B."/>
            <person name="Dalgaard T.S."/>
            <person name="Juul-Madsen H.R."/>
        </authorList>
    </citation>
    <scope>NUCLEOTIDE SEQUENCE [LARGE SCALE GENOMIC DNA]</scope>
    <source>
        <strain evidence="2 3">1199456.5</strain>
    </source>
</reference>
<dbReference type="EMBL" id="LZSF01000303">
    <property type="protein sequence ID" value="OBA75777.1"/>
    <property type="molecule type" value="Genomic_DNA"/>
</dbReference>
<feature type="chain" id="PRO_5008294470" description="Secreted protein" evidence="1">
    <location>
        <begin position="30"/>
        <end position="161"/>
    </location>
</feature>
<evidence type="ECO:0000256" key="1">
    <source>
        <dbReference type="SAM" id="SignalP"/>
    </source>
</evidence>
<proteinExistence type="predicted"/>
<name>A0A1A0LRN9_MYCMU</name>
<protein>
    <recommendedName>
        <fullName evidence="4">Secreted protein</fullName>
    </recommendedName>
</protein>
<feature type="signal peptide" evidence="1">
    <location>
        <begin position="1"/>
        <end position="29"/>
    </location>
</feature>
<keyword evidence="1" id="KW-0732">Signal</keyword>
<dbReference type="Proteomes" id="UP000093962">
    <property type="component" value="Unassembled WGS sequence"/>
</dbReference>
<organism evidence="2 3">
    <name type="scientific">Mycolicibacterium mucogenicum</name>
    <name type="common">Mycobacterium mucogenicum</name>
    <dbReference type="NCBI Taxonomy" id="56689"/>
    <lineage>
        <taxon>Bacteria</taxon>
        <taxon>Bacillati</taxon>
        <taxon>Actinomycetota</taxon>
        <taxon>Actinomycetes</taxon>
        <taxon>Mycobacteriales</taxon>
        <taxon>Mycobacteriaceae</taxon>
        <taxon>Mycolicibacterium</taxon>
    </lineage>
</organism>
<dbReference type="OrthoDB" id="4637980at2"/>
<dbReference type="AlphaFoldDB" id="A0A1A0LRN9"/>
<evidence type="ECO:0000313" key="3">
    <source>
        <dbReference type="Proteomes" id="UP000093962"/>
    </source>
</evidence>
<evidence type="ECO:0000313" key="2">
    <source>
        <dbReference type="EMBL" id="OBA75777.1"/>
    </source>
</evidence>